<comment type="caution">
    <text evidence="1">The sequence shown here is derived from an EMBL/GenBank/DDBJ whole genome shotgun (WGS) entry which is preliminary data.</text>
</comment>
<evidence type="ECO:0000313" key="2">
    <source>
        <dbReference type="Proteomes" id="UP000228593"/>
    </source>
</evidence>
<evidence type="ECO:0000313" key="1">
    <source>
        <dbReference type="EMBL" id="PIL40711.1"/>
    </source>
</evidence>
<sequence length="134" mass="15136">MKQTLIRQVKSMSMSCDAVGNLLLAKFSYQGGGRDSCVVIPASIVFWLLRHLPVNQDPALRQPPAMPQIDQEDWDSRDTPRALTVNCNQQRDALRMALALDVKPDLTVVFDRANVELMRQIMVHYAADLIDLDK</sequence>
<dbReference type="OrthoDB" id="8756263at2"/>
<accession>A0A2G8T3V4</accession>
<dbReference type="EMBL" id="PDOB01000006">
    <property type="protein sequence ID" value="PIL40711.1"/>
    <property type="molecule type" value="Genomic_DNA"/>
</dbReference>
<protein>
    <submittedName>
        <fullName evidence="1">Uncharacterized protein</fullName>
    </submittedName>
</protein>
<organism evidence="1 2">
    <name type="scientific">Massilia psychrophila</name>
    <dbReference type="NCBI Taxonomy" id="1603353"/>
    <lineage>
        <taxon>Bacteria</taxon>
        <taxon>Pseudomonadati</taxon>
        <taxon>Pseudomonadota</taxon>
        <taxon>Betaproteobacteria</taxon>
        <taxon>Burkholderiales</taxon>
        <taxon>Oxalobacteraceae</taxon>
        <taxon>Telluria group</taxon>
        <taxon>Massilia</taxon>
    </lineage>
</organism>
<dbReference type="RefSeq" id="WP_099915161.1">
    <property type="nucleotide sequence ID" value="NZ_BMHS01000002.1"/>
</dbReference>
<proteinExistence type="predicted"/>
<keyword evidence="2" id="KW-1185">Reference proteome</keyword>
<dbReference type="AlphaFoldDB" id="A0A2G8T3V4"/>
<dbReference type="Proteomes" id="UP000228593">
    <property type="component" value="Unassembled WGS sequence"/>
</dbReference>
<name>A0A2G8T3V4_9BURK</name>
<gene>
    <name evidence="1" type="ORF">CR103_05940</name>
</gene>
<reference evidence="1 2" key="1">
    <citation type="submission" date="2017-10" db="EMBL/GenBank/DDBJ databases">
        <title>Massilia psychrophilum sp. nov., a novel purple-pigmented bacterium isolated from Tianshan glacier, Xinjiang Municipality, China.</title>
        <authorList>
            <person name="Wang H."/>
        </authorList>
    </citation>
    <scope>NUCLEOTIDE SEQUENCE [LARGE SCALE GENOMIC DNA]</scope>
    <source>
        <strain evidence="1 2">JCM 30813</strain>
    </source>
</reference>